<keyword evidence="6" id="KW-0175">Coiled coil</keyword>
<gene>
    <name evidence="10" type="ORF">BSTOLATCC_MIC65131</name>
</gene>
<feature type="compositionally biased region" description="Basic and acidic residues" evidence="7">
    <location>
        <begin position="1427"/>
        <end position="1442"/>
    </location>
</feature>
<name>A0AAU9KCQ5_9CILI</name>
<feature type="region of interest" description="Disordered" evidence="7">
    <location>
        <begin position="1420"/>
        <end position="1442"/>
    </location>
</feature>
<dbReference type="PANTHER" id="PTHR12546">
    <property type="entry name" value="FER-1-LIKE"/>
    <property type="match status" value="1"/>
</dbReference>
<dbReference type="InterPro" id="IPR012968">
    <property type="entry name" value="FerIin_dom"/>
</dbReference>
<dbReference type="Proteomes" id="UP001162131">
    <property type="component" value="Unassembled WGS sequence"/>
</dbReference>
<dbReference type="GO" id="GO:0016020">
    <property type="term" value="C:membrane"/>
    <property type="evidence" value="ECO:0007669"/>
    <property type="project" value="UniProtKB-SubCell"/>
</dbReference>
<keyword evidence="3" id="KW-0677">Repeat</keyword>
<feature type="transmembrane region" description="Helical" evidence="8">
    <location>
        <begin position="1468"/>
        <end position="1488"/>
    </location>
</feature>
<evidence type="ECO:0000256" key="5">
    <source>
        <dbReference type="ARBA" id="ARBA00023136"/>
    </source>
</evidence>
<dbReference type="InterPro" id="IPR035892">
    <property type="entry name" value="C2_domain_sf"/>
</dbReference>
<dbReference type="SMART" id="SM01202">
    <property type="entry name" value="FerI"/>
    <property type="match status" value="1"/>
</dbReference>
<dbReference type="InterPro" id="IPR000008">
    <property type="entry name" value="C2_dom"/>
</dbReference>
<evidence type="ECO:0000256" key="3">
    <source>
        <dbReference type="ARBA" id="ARBA00022737"/>
    </source>
</evidence>
<protein>
    <recommendedName>
        <fullName evidence="9">C2 domain-containing protein</fullName>
    </recommendedName>
</protein>
<dbReference type="SUPFAM" id="SSF49562">
    <property type="entry name" value="C2 domain (Calcium/lipid-binding domain, CaLB)"/>
    <property type="match status" value="4"/>
</dbReference>
<feature type="region of interest" description="Disordered" evidence="7">
    <location>
        <begin position="839"/>
        <end position="863"/>
    </location>
</feature>
<keyword evidence="4 8" id="KW-1133">Transmembrane helix</keyword>
<comment type="subcellular location">
    <subcellularLocation>
        <location evidence="1">Membrane</location>
        <topology evidence="1">Single-pass membrane protein</topology>
    </subcellularLocation>
</comment>
<keyword evidence="2 8" id="KW-0812">Transmembrane</keyword>
<feature type="coiled-coil region" evidence="6">
    <location>
        <begin position="888"/>
        <end position="940"/>
    </location>
</feature>
<accession>A0AAU9KCQ5</accession>
<keyword evidence="11" id="KW-1185">Reference proteome</keyword>
<evidence type="ECO:0000313" key="10">
    <source>
        <dbReference type="EMBL" id="CAG9335811.1"/>
    </source>
</evidence>
<dbReference type="PROSITE" id="PS50004">
    <property type="entry name" value="C2"/>
    <property type="match status" value="3"/>
</dbReference>
<evidence type="ECO:0000256" key="6">
    <source>
        <dbReference type="SAM" id="Coils"/>
    </source>
</evidence>
<sequence>MSSIKKEYLCQVTIIEARDLAGINSEGSCDPFIRVTCGNAGSQATTANEDNTNPCWNQSFTFSKLMLTDMELETWELKIECLNHNQFLKNSLVGSFSFGLATLHRNSNHEFYGMWITLLHPDHGSSPRGYVLMNCFIVGPQDIPPAHAIGEHMGLEEDADESDDDMMDELLTPEQRKLKKLKAQSVKIVGAPMIARKSYQLSVNIYKAEHFGNHPNAFVSARTCGFVDKTHTMKETNDPIWNVKLSFPAYKPILNDRITVRVWDQRPLARDIMIATIPEIPSDHDFFNITNLLSRGGVMPCRWIPLYGQNLEESSIWDGVKEMVGSKKKSYIGTCYKGRLLLSLTVSPNDDPETGASRAAPYREPIAKIHSLRVILFELKNAKNCGDTVRIRISMGPFNVWSKKTGKRETTDSNTNETIEYFQWGSAYSGEQIAEIKEPFPIDPSQAPDVFLDLYSEGLLGGEKRIGYIRKPASEIIGRDYPFWLPFRSLDTHSEVGSDSPGLVLVSMSYQVDEGSGQKSGVVKSKPRKADRWLCWNVYGGLDMAPSLEDEDTNLALKIYCGDSVINLPDEISEQCAHTKYPIWKWSGVKPLQLHEDLHFEQNLRLEVYNKSTIMKWFDSTDEIGQFSVPLYVCENQWSQPHFFHVINAREQGVSQGRVLAEFFIAKSSIDSSNNPCKRESEATMKCDIEFAIIGIRNLVPKYEKPEITVTIPGYTMEKDVKAEISVSEVKNKDRSNPNFLTIIKFKNVTLPVTPIYLPALYIKLKDTAFLSWNECYTFIPLMPYAHWITDEAIKREALELYNRNFTVKELIEQVPLRSVPQEKLRRTGDESYTDYAEDCIPDDSANEEDNNTQGKELDMSDIFDPKNSRLTKKIQFDKVEVDEEIEIRLREDKEKELNSELEILRAQAKKQTEKKGEVKETLKLEIRKKERELDVVKEGVMTEKRFMKKDEVLDEDGFQYNRPIYKQGPYEEALELPYERYFLFRKTKNTEKLSAFRVGEPTGAILKSSVYIRILEDGKPYDPNTSFPDPDTFTNDFNFFHPGFRGTETLMSIFGENNFDVRVYILRGLSLSAVDNAPDWIAFSGGLDALSSANSYPQLIIGDHKDVDGKYVNDTKPELKNLNPEFFRSYEMEAEIPSDWKLQISIFNLNEYGFDNIIGSTIIDLEDRYFGDPYTSKKLMMKELKNHCDREIEETQEPKLREWLVKIRKNVKRDAARLDVSQHVAPVEYRALENRGKKTAQGMIELFLEVLDSQEAKLIPVSKIAKPIPEEYELRFIVYKCEGIPRRPDKEVTDIFFRVAFDCAGWIEESVQKETDAHMGSSDGHGVFNWRMKFHFQLPCTFARLRVNAYDFSTFGDDQVVSEVILDLSRYFSRVLKEGKLSVEESWTDLHLPNKPGTNGGKLMFSFYILSLAEANQRPVGEAQDEPNRDPELETPEEGRGVSDFLKGTAFDVSGWSLWDFGILKKILAVLSLGGMAIVLFIYPGFLTGGAK</sequence>
<evidence type="ECO:0000256" key="7">
    <source>
        <dbReference type="SAM" id="MobiDB-lite"/>
    </source>
</evidence>
<dbReference type="GO" id="GO:0007009">
    <property type="term" value="P:plasma membrane organization"/>
    <property type="evidence" value="ECO:0007669"/>
    <property type="project" value="TreeGrafter"/>
</dbReference>
<evidence type="ECO:0000256" key="2">
    <source>
        <dbReference type="ARBA" id="ARBA00022692"/>
    </source>
</evidence>
<evidence type="ECO:0000259" key="9">
    <source>
        <dbReference type="PROSITE" id="PS50004"/>
    </source>
</evidence>
<keyword evidence="5 8" id="KW-0472">Membrane</keyword>
<evidence type="ECO:0000256" key="1">
    <source>
        <dbReference type="ARBA" id="ARBA00004167"/>
    </source>
</evidence>
<evidence type="ECO:0000256" key="4">
    <source>
        <dbReference type="ARBA" id="ARBA00022989"/>
    </source>
</evidence>
<feature type="domain" description="C2" evidence="9">
    <location>
        <begin position="1256"/>
        <end position="1384"/>
    </location>
</feature>
<dbReference type="InterPro" id="IPR037721">
    <property type="entry name" value="Ferlin"/>
</dbReference>
<feature type="compositionally biased region" description="Acidic residues" evidence="7">
    <location>
        <begin position="839"/>
        <end position="851"/>
    </location>
</feature>
<evidence type="ECO:0000313" key="11">
    <source>
        <dbReference type="Proteomes" id="UP001162131"/>
    </source>
</evidence>
<dbReference type="EMBL" id="CAJZBQ010000063">
    <property type="protein sequence ID" value="CAG9335811.1"/>
    <property type="molecule type" value="Genomic_DNA"/>
</dbReference>
<organism evidence="10 11">
    <name type="scientific">Blepharisma stoltei</name>
    <dbReference type="NCBI Taxonomy" id="1481888"/>
    <lineage>
        <taxon>Eukaryota</taxon>
        <taxon>Sar</taxon>
        <taxon>Alveolata</taxon>
        <taxon>Ciliophora</taxon>
        <taxon>Postciliodesmatophora</taxon>
        <taxon>Heterotrichea</taxon>
        <taxon>Heterotrichida</taxon>
        <taxon>Blepharismidae</taxon>
        <taxon>Blepharisma</taxon>
    </lineage>
</organism>
<proteinExistence type="predicted"/>
<dbReference type="SMART" id="SM00239">
    <property type="entry name" value="C2"/>
    <property type="match status" value="4"/>
</dbReference>
<feature type="domain" description="C2" evidence="9">
    <location>
        <begin position="181"/>
        <end position="302"/>
    </location>
</feature>
<comment type="caution">
    <text evidence="10">The sequence shown here is derived from an EMBL/GenBank/DDBJ whole genome shotgun (WGS) entry which is preliminary data.</text>
</comment>
<feature type="domain" description="C2" evidence="9">
    <location>
        <begin position="1"/>
        <end position="113"/>
    </location>
</feature>
<dbReference type="Gene3D" id="2.60.40.150">
    <property type="entry name" value="C2 domain"/>
    <property type="match status" value="4"/>
</dbReference>
<evidence type="ECO:0000256" key="8">
    <source>
        <dbReference type="SAM" id="Phobius"/>
    </source>
</evidence>
<dbReference type="PANTHER" id="PTHR12546:SF33">
    <property type="entry name" value="SPERM VESICLE FUSION PROTEIN FER-1"/>
    <property type="match status" value="1"/>
</dbReference>
<dbReference type="Pfam" id="PF00168">
    <property type="entry name" value="C2"/>
    <property type="match status" value="4"/>
</dbReference>
<reference evidence="10" key="1">
    <citation type="submission" date="2021-09" db="EMBL/GenBank/DDBJ databases">
        <authorList>
            <consortium name="AG Swart"/>
            <person name="Singh M."/>
            <person name="Singh A."/>
            <person name="Seah K."/>
            <person name="Emmerich C."/>
        </authorList>
    </citation>
    <scope>NUCLEOTIDE SEQUENCE</scope>
    <source>
        <strain evidence="10">ATCC30299</strain>
    </source>
</reference>